<dbReference type="EMBL" id="FOBO01000004">
    <property type="protein sequence ID" value="SEM38992.1"/>
    <property type="molecule type" value="Genomic_DNA"/>
</dbReference>
<evidence type="ECO:0000313" key="2">
    <source>
        <dbReference type="EMBL" id="SEM38992.1"/>
    </source>
</evidence>
<organism evidence="2 3">
    <name type="scientific">Roseovarius tolerans</name>
    <dbReference type="NCBI Taxonomy" id="74031"/>
    <lineage>
        <taxon>Bacteria</taxon>
        <taxon>Pseudomonadati</taxon>
        <taxon>Pseudomonadota</taxon>
        <taxon>Alphaproteobacteria</taxon>
        <taxon>Rhodobacterales</taxon>
        <taxon>Roseobacteraceae</taxon>
        <taxon>Roseovarius</taxon>
    </lineage>
</organism>
<accession>A0A1H7XYI2</accession>
<proteinExistence type="predicted"/>
<dbReference type="AlphaFoldDB" id="A0A1H7XYI2"/>
<feature type="signal peptide" evidence="1">
    <location>
        <begin position="1"/>
        <end position="19"/>
    </location>
</feature>
<sequence>MIRVALFTLLCTLTAPALALTCLPPDVARTYQQVAEAEEAYIVVHARLEFDADALPRTDWQDQAASPPHTLIPARMTGQALTKTGFDLPFDRAITLDAQCFGPWCAGAIPGTSYLAFLQRTQSGYLLALDPCGGMGFADPTPETLRRVETCYSGGRCDPQSP</sequence>
<dbReference type="RefSeq" id="WP_074785340.1">
    <property type="nucleotide sequence ID" value="NZ_FOBO01000004.1"/>
</dbReference>
<dbReference type="Proteomes" id="UP000182160">
    <property type="component" value="Unassembled WGS sequence"/>
</dbReference>
<gene>
    <name evidence="2" type="ORF">SAMN04488077_104174</name>
</gene>
<feature type="chain" id="PRO_5010183814" evidence="1">
    <location>
        <begin position="20"/>
        <end position="162"/>
    </location>
</feature>
<evidence type="ECO:0000313" key="3">
    <source>
        <dbReference type="Proteomes" id="UP000182160"/>
    </source>
</evidence>
<protein>
    <submittedName>
        <fullName evidence="2">Uncharacterized protein</fullName>
    </submittedName>
</protein>
<evidence type="ECO:0000256" key="1">
    <source>
        <dbReference type="SAM" id="SignalP"/>
    </source>
</evidence>
<keyword evidence="1" id="KW-0732">Signal</keyword>
<name>A0A1H7XYI2_9RHOB</name>
<reference evidence="2 3" key="1">
    <citation type="submission" date="2016-10" db="EMBL/GenBank/DDBJ databases">
        <authorList>
            <person name="de Groot N.N."/>
        </authorList>
    </citation>
    <scope>NUCLEOTIDE SEQUENCE [LARGE SCALE GENOMIC DNA]</scope>
    <source>
        <strain evidence="2 3">DSM 11457</strain>
    </source>
</reference>